<keyword evidence="2" id="KW-1185">Reference proteome</keyword>
<organism evidence="1">
    <name type="scientific">Candidatus Moduliflexus flocculans</name>
    <dbReference type="NCBI Taxonomy" id="1499966"/>
    <lineage>
        <taxon>Bacteria</taxon>
        <taxon>Candidatus Moduliflexota</taxon>
        <taxon>Candidatus Moduliflexia</taxon>
        <taxon>Candidatus Moduliflexales</taxon>
        <taxon>Candidatus Moduliflexaceae</taxon>
    </lineage>
</organism>
<dbReference type="EMBL" id="DF820457">
    <property type="protein sequence ID" value="GAK51375.1"/>
    <property type="molecule type" value="Genomic_DNA"/>
</dbReference>
<sequence>MPYYLALKAVNFDYSVYDTHDISTIRGGSFAILQAFRHLNKDSLRAQLQTAEYAAHAFVEVDVLSTASSEALLCISSEDAEAAQAIKSVCLKLLRGKIGEFATVVAALTREDGLDFPTLLQRLEAECRWQQYQSLSFVPPYPEHPSPNMAKNLACEVDGVRPAVVKDGGKSVSRIVKIRRDNGRPLRNQIYNEILERNDAFSTEQAADQPDDVTFTSDLNRLADDPAQGRANGKIAYIYLDGNRFGTIKKQVCVTPQALKDFQTYVQKELREPALKAILKEALATPAFRAQNGEIRMETLMWGGDEMEWIVPAWQAFALLRAFFETAAKKQRYTSETHTAPVFLTHAGGVVFCRANLPILQVRRYARSLCEFAKTALKNRIKARDPQGIFRIEHLDDSANVVAALDMTAFDLVKGDIESFIAAYHQPASPREFVLTASELLALEEPLQKVKASFPRTKLFDVLDALRNAEQPDVRIEEILKRVKTLLPKQTQDILTQALETILQGNPHRWFVIADLLDYVGDTI</sequence>
<dbReference type="Proteomes" id="UP000030700">
    <property type="component" value="Unassembled WGS sequence"/>
</dbReference>
<evidence type="ECO:0000313" key="1">
    <source>
        <dbReference type="EMBL" id="GAK51375.1"/>
    </source>
</evidence>
<dbReference type="HOGENOM" id="CLU_036473_0_0_0"/>
<proteinExistence type="predicted"/>
<dbReference type="AlphaFoldDB" id="A0A081BLV9"/>
<name>A0A081BLV9_9BACT</name>
<evidence type="ECO:0000313" key="2">
    <source>
        <dbReference type="Proteomes" id="UP000030700"/>
    </source>
</evidence>
<reference evidence="1" key="1">
    <citation type="journal article" date="2015" name="PeerJ">
        <title>First genomic representation of candidate bacterial phylum KSB3 points to enhanced environmental sensing as a trigger of wastewater bulking.</title>
        <authorList>
            <person name="Sekiguchi Y."/>
            <person name="Ohashi A."/>
            <person name="Parks D.H."/>
            <person name="Yamauchi T."/>
            <person name="Tyson G.W."/>
            <person name="Hugenholtz P."/>
        </authorList>
    </citation>
    <scope>NUCLEOTIDE SEQUENCE [LARGE SCALE GENOMIC DNA]</scope>
</reference>
<protein>
    <submittedName>
        <fullName evidence="1">Uncharacterized protein</fullName>
    </submittedName>
</protein>
<dbReference type="STRING" id="1499966.U14_02618"/>
<accession>A0A081BLV9</accession>
<dbReference type="InterPro" id="IPR043128">
    <property type="entry name" value="Rev_trsase/Diguanyl_cyclase"/>
</dbReference>
<dbReference type="Gene3D" id="3.30.70.270">
    <property type="match status" value="1"/>
</dbReference>
<gene>
    <name evidence="1" type="ORF">U14_02618</name>
</gene>